<reference evidence="1" key="2">
    <citation type="submission" date="2020-05" db="UniProtKB">
        <authorList>
            <consortium name="EnsemblMetazoa"/>
        </authorList>
    </citation>
    <scope>IDENTIFICATION</scope>
    <source>
        <strain evidence="1">IAEA</strain>
    </source>
</reference>
<reference evidence="2" key="1">
    <citation type="submission" date="2015-01" db="EMBL/GenBank/DDBJ databases">
        <authorList>
            <person name="Aksoy S."/>
            <person name="Warren W."/>
            <person name="Wilson R.K."/>
        </authorList>
    </citation>
    <scope>NUCLEOTIDE SEQUENCE [LARGE SCALE GENOMIC DNA]</scope>
    <source>
        <strain evidence="2">IAEA</strain>
    </source>
</reference>
<dbReference type="Proteomes" id="UP000092460">
    <property type="component" value="Unassembled WGS sequence"/>
</dbReference>
<proteinExistence type="predicted"/>
<dbReference type="InterPro" id="IPR035969">
    <property type="entry name" value="Rab-GAP_TBC_sf"/>
</dbReference>
<dbReference type="SUPFAM" id="SSF47923">
    <property type="entry name" value="Ypt/Rab-GAP domain of gyp1p"/>
    <property type="match status" value="1"/>
</dbReference>
<organism evidence="1 2">
    <name type="scientific">Glossina palpalis gambiensis</name>
    <dbReference type="NCBI Taxonomy" id="67801"/>
    <lineage>
        <taxon>Eukaryota</taxon>
        <taxon>Metazoa</taxon>
        <taxon>Ecdysozoa</taxon>
        <taxon>Arthropoda</taxon>
        <taxon>Hexapoda</taxon>
        <taxon>Insecta</taxon>
        <taxon>Pterygota</taxon>
        <taxon>Neoptera</taxon>
        <taxon>Endopterygota</taxon>
        <taxon>Diptera</taxon>
        <taxon>Brachycera</taxon>
        <taxon>Muscomorpha</taxon>
        <taxon>Hippoboscoidea</taxon>
        <taxon>Glossinidae</taxon>
        <taxon>Glossina</taxon>
    </lineage>
</organism>
<dbReference type="AlphaFoldDB" id="A0A1B0APT7"/>
<dbReference type="EnsemblMetazoa" id="GPPI004210-RA">
    <property type="protein sequence ID" value="GPPI004210-PA"/>
    <property type="gene ID" value="GPPI004210"/>
</dbReference>
<dbReference type="EMBL" id="JXJN01001576">
    <property type="status" value="NOT_ANNOTATED_CDS"/>
    <property type="molecule type" value="Genomic_DNA"/>
</dbReference>
<keyword evidence="2" id="KW-1185">Reference proteome</keyword>
<evidence type="ECO:0008006" key="3">
    <source>
        <dbReference type="Google" id="ProtNLM"/>
    </source>
</evidence>
<name>A0A1B0APT7_9MUSC</name>
<protein>
    <recommendedName>
        <fullName evidence="3">Rab-GAP TBC domain-containing protein</fullName>
    </recommendedName>
</protein>
<evidence type="ECO:0000313" key="1">
    <source>
        <dbReference type="EnsemblMetazoa" id="GPPI004210-PA"/>
    </source>
</evidence>
<evidence type="ECO:0000313" key="2">
    <source>
        <dbReference type="Proteomes" id="UP000092460"/>
    </source>
</evidence>
<accession>A0A1B0APT7</accession>
<dbReference type="VEuPathDB" id="VectorBase:GPPI004210"/>
<sequence>MLRKCVFFGELEKRLRQTVWPFLLKCHSFSSTFEDRTVLTDIKRQECEEFTRRRLYSPKEQIYFWKTVQCIVEKGVVRTDRSNPLFCGEDNPKTEIMKNIIKLCLLQYRYFLFTRYERSFNPGFMRNTK</sequence>
<dbReference type="STRING" id="67801.A0A1B0APT7"/>